<dbReference type="InterPro" id="IPR002125">
    <property type="entry name" value="CMP_dCMP_dom"/>
</dbReference>
<gene>
    <name evidence="3" type="ORF">N7494_011738</name>
</gene>
<proteinExistence type="predicted"/>
<keyword evidence="4" id="KW-1185">Reference proteome</keyword>
<evidence type="ECO:0000259" key="2">
    <source>
        <dbReference type="PROSITE" id="PS51747"/>
    </source>
</evidence>
<feature type="domain" description="CMP/dCMP-type deaminase" evidence="2">
    <location>
        <begin position="37"/>
        <end position="169"/>
    </location>
</feature>
<dbReference type="GO" id="GO:0052717">
    <property type="term" value="F:tRNA-specific adenosine-34 deaminase activity"/>
    <property type="evidence" value="ECO:0007669"/>
    <property type="project" value="TreeGrafter"/>
</dbReference>
<feature type="chain" id="PRO_5042203829" evidence="1">
    <location>
        <begin position="21"/>
        <end position="230"/>
    </location>
</feature>
<comment type="caution">
    <text evidence="3">The sequence shown here is derived from an EMBL/GenBank/DDBJ whole genome shotgun (WGS) entry which is preliminary data.</text>
</comment>
<dbReference type="PANTHER" id="PTHR11079:SF203">
    <property type="entry name" value="CMP_DCMP-TYPE DEAMINASE DOMAIN-CONTAINING PROTEIN"/>
    <property type="match status" value="1"/>
</dbReference>
<dbReference type="Proteomes" id="UP001220324">
    <property type="component" value="Unassembled WGS sequence"/>
</dbReference>
<dbReference type="Gene3D" id="3.40.140.10">
    <property type="entry name" value="Cytidine Deaminase, domain 2"/>
    <property type="match status" value="1"/>
</dbReference>
<name>A0AAD6CK78_9EURO</name>
<dbReference type="AlphaFoldDB" id="A0AAD6CK78"/>
<evidence type="ECO:0000256" key="1">
    <source>
        <dbReference type="SAM" id="SignalP"/>
    </source>
</evidence>
<dbReference type="SUPFAM" id="SSF53927">
    <property type="entry name" value="Cytidine deaminase-like"/>
    <property type="match status" value="1"/>
</dbReference>
<dbReference type="PROSITE" id="PS51747">
    <property type="entry name" value="CYT_DCMP_DEAMINASES_2"/>
    <property type="match status" value="1"/>
</dbReference>
<accession>A0AAD6CK78</accession>
<dbReference type="InterPro" id="IPR016193">
    <property type="entry name" value="Cytidine_deaminase-like"/>
</dbReference>
<dbReference type="EMBL" id="JAQIZZ010000008">
    <property type="protein sequence ID" value="KAJ5525088.1"/>
    <property type="molecule type" value="Genomic_DNA"/>
</dbReference>
<evidence type="ECO:0000313" key="4">
    <source>
        <dbReference type="Proteomes" id="UP001220324"/>
    </source>
</evidence>
<dbReference type="Pfam" id="PF00383">
    <property type="entry name" value="dCMP_cyt_deam_1"/>
    <property type="match status" value="1"/>
</dbReference>
<organism evidence="3 4">
    <name type="scientific">Penicillium frequentans</name>
    <dbReference type="NCBI Taxonomy" id="3151616"/>
    <lineage>
        <taxon>Eukaryota</taxon>
        <taxon>Fungi</taxon>
        <taxon>Dikarya</taxon>
        <taxon>Ascomycota</taxon>
        <taxon>Pezizomycotina</taxon>
        <taxon>Eurotiomycetes</taxon>
        <taxon>Eurotiomycetidae</taxon>
        <taxon>Eurotiales</taxon>
        <taxon>Aspergillaceae</taxon>
        <taxon>Penicillium</taxon>
    </lineage>
</organism>
<dbReference type="PANTHER" id="PTHR11079">
    <property type="entry name" value="CYTOSINE DEAMINASE FAMILY MEMBER"/>
    <property type="match status" value="1"/>
</dbReference>
<dbReference type="CDD" id="cd01285">
    <property type="entry name" value="nucleoside_deaminase"/>
    <property type="match status" value="1"/>
</dbReference>
<protein>
    <submittedName>
        <fullName evidence="3">Guanine deaminase</fullName>
    </submittedName>
</protein>
<sequence length="230" mass="25067">MHFSICLFTLLAGLLPAALAVVLADPTLMINGVTFPTRAHWMRQANEALSEISGSPCPFAAFGTVIVNHTASDTGELICMGVNENSKTGNPSLHGEMSAIKNCTAILTDPHGKYRMTASEAEDAFADLTLYTNAESCPMCASAIRWAGFREYVYGTSIDTLIQKGWGQIRMPSIQIFEASFDLPTQSRLMGNILINETDPYFLWQYDPTYPCPHGCSRTSDGTSCEASFL</sequence>
<dbReference type="GO" id="GO:0002100">
    <property type="term" value="P:tRNA wobble adenosine to inosine editing"/>
    <property type="evidence" value="ECO:0007669"/>
    <property type="project" value="TreeGrafter"/>
</dbReference>
<feature type="signal peptide" evidence="1">
    <location>
        <begin position="1"/>
        <end position="20"/>
    </location>
</feature>
<keyword evidence="1" id="KW-0732">Signal</keyword>
<evidence type="ECO:0000313" key="3">
    <source>
        <dbReference type="EMBL" id="KAJ5525088.1"/>
    </source>
</evidence>
<reference evidence="3 4" key="1">
    <citation type="journal article" date="2023" name="IMA Fungus">
        <title>Comparative genomic study of the Penicillium genus elucidates a diverse pangenome and 15 lateral gene transfer events.</title>
        <authorList>
            <person name="Petersen C."/>
            <person name="Sorensen T."/>
            <person name="Nielsen M.R."/>
            <person name="Sondergaard T.E."/>
            <person name="Sorensen J.L."/>
            <person name="Fitzpatrick D.A."/>
            <person name="Frisvad J.C."/>
            <person name="Nielsen K.L."/>
        </authorList>
    </citation>
    <scope>NUCLEOTIDE SEQUENCE [LARGE SCALE GENOMIC DNA]</scope>
    <source>
        <strain evidence="3 4">IBT 35679</strain>
    </source>
</reference>